<dbReference type="EMBL" id="AJLO02000042">
    <property type="protein sequence ID" value="KOE97402.1"/>
    <property type="molecule type" value="Genomic_DNA"/>
</dbReference>
<dbReference type="CDD" id="cd08460">
    <property type="entry name" value="PBP2_DntR_like_1"/>
    <property type="match status" value="1"/>
</dbReference>
<dbReference type="InterPro" id="IPR036388">
    <property type="entry name" value="WH-like_DNA-bd_sf"/>
</dbReference>
<keyword evidence="2" id="KW-0805">Transcription regulation</keyword>
<dbReference type="Pfam" id="PF03466">
    <property type="entry name" value="LysR_substrate"/>
    <property type="match status" value="1"/>
</dbReference>
<gene>
    <name evidence="6" type="ORF">W7K_20035</name>
</gene>
<dbReference type="GO" id="GO:0003700">
    <property type="term" value="F:DNA-binding transcription factor activity"/>
    <property type="evidence" value="ECO:0007669"/>
    <property type="project" value="InterPro"/>
</dbReference>
<comment type="similarity">
    <text evidence="1">Belongs to the LysR transcriptional regulatory family.</text>
</comment>
<proteinExistence type="inferred from homology"/>
<dbReference type="SUPFAM" id="SSF53850">
    <property type="entry name" value="Periplasmic binding protein-like II"/>
    <property type="match status" value="1"/>
</dbReference>
<evidence type="ECO:0000259" key="5">
    <source>
        <dbReference type="PROSITE" id="PS50931"/>
    </source>
</evidence>
<dbReference type="Gene3D" id="3.40.190.10">
    <property type="entry name" value="Periplasmic binding protein-like II"/>
    <property type="match status" value="2"/>
</dbReference>
<dbReference type="Pfam" id="PF00126">
    <property type="entry name" value="HTH_1"/>
    <property type="match status" value="1"/>
</dbReference>
<dbReference type="InterPro" id="IPR050389">
    <property type="entry name" value="LysR-type_TF"/>
</dbReference>
<sequence length="305" mass="33733">MPLPDLNLLLALDVLIDECSVAAAARRMNLSAPAMSRTLGRIRTALGDPVLVRAGRGLAPTPRALQLREQVRDVIEQAHRVFNAGREVDMRVLERTFSVRANDVFVGGFGGRLRELFRQQAPRAVLRFVPEGDTDDDAMAQGRIDLYISTAGKHAPDTKVQNLFSTSFMGAAREDHPLFDEEISAERFAACDHIAVSRRGLPRGPIDDDLATLGLQRRVALISPTFHGAIFAAAESDLILPQMPSVMLERIVNMRLPLRLFPLPIPVRTAAIVQAWHPRLDNDAAHQWLRRSIKTMCESAGEASR</sequence>
<dbReference type="AlphaFoldDB" id="A0A0L8A4U9"/>
<feature type="domain" description="HTH lysR-type" evidence="5">
    <location>
        <begin position="4"/>
        <end position="61"/>
    </location>
</feature>
<accession>A0A0L8A4U9</accession>
<dbReference type="PANTHER" id="PTHR30118:SF15">
    <property type="entry name" value="TRANSCRIPTIONAL REGULATORY PROTEIN"/>
    <property type="match status" value="1"/>
</dbReference>
<dbReference type="Proteomes" id="UP000036890">
    <property type="component" value="Unassembled WGS sequence"/>
</dbReference>
<organism evidence="6 7">
    <name type="scientific">Stenotrophomonas geniculata N1</name>
    <dbReference type="NCBI Taxonomy" id="1167641"/>
    <lineage>
        <taxon>Bacteria</taxon>
        <taxon>Pseudomonadati</taxon>
        <taxon>Pseudomonadota</taxon>
        <taxon>Gammaproteobacteria</taxon>
        <taxon>Lysobacterales</taxon>
        <taxon>Lysobacteraceae</taxon>
        <taxon>Stenotrophomonas</taxon>
    </lineage>
</organism>
<name>A0A0L8A4U9_9GAMM</name>
<evidence type="ECO:0000256" key="2">
    <source>
        <dbReference type="ARBA" id="ARBA00023015"/>
    </source>
</evidence>
<keyword evidence="3" id="KW-0238">DNA-binding</keyword>
<dbReference type="OrthoDB" id="8557381at2"/>
<dbReference type="SUPFAM" id="SSF46785">
    <property type="entry name" value="Winged helix' DNA-binding domain"/>
    <property type="match status" value="1"/>
</dbReference>
<reference evidence="6 7" key="1">
    <citation type="journal article" date="2012" name="J. Bacteriol.">
        <title>Genome sequence of a novel nicotine-degrading strain, Pseudomonas geniculata N1.</title>
        <authorList>
            <person name="Tang H."/>
            <person name="Yu H."/>
            <person name="Tai C."/>
            <person name="Huang K."/>
            <person name="Liu Y."/>
            <person name="Wang L."/>
            <person name="Yao Y."/>
            <person name="Wu G."/>
            <person name="Xu P."/>
        </authorList>
    </citation>
    <scope>NUCLEOTIDE SEQUENCE [LARGE SCALE GENOMIC DNA]</scope>
    <source>
        <strain evidence="6 7">N1</strain>
    </source>
</reference>
<evidence type="ECO:0000256" key="4">
    <source>
        <dbReference type="ARBA" id="ARBA00023163"/>
    </source>
</evidence>
<evidence type="ECO:0000256" key="3">
    <source>
        <dbReference type="ARBA" id="ARBA00023125"/>
    </source>
</evidence>
<dbReference type="RefSeq" id="WP_010480868.1">
    <property type="nucleotide sequence ID" value="NZ_AJLO02000042.1"/>
</dbReference>
<dbReference type="Gene3D" id="1.10.10.10">
    <property type="entry name" value="Winged helix-like DNA-binding domain superfamily/Winged helix DNA-binding domain"/>
    <property type="match status" value="1"/>
</dbReference>
<evidence type="ECO:0000256" key="1">
    <source>
        <dbReference type="ARBA" id="ARBA00009437"/>
    </source>
</evidence>
<dbReference type="InterPro" id="IPR005119">
    <property type="entry name" value="LysR_subst-bd"/>
</dbReference>
<evidence type="ECO:0000313" key="7">
    <source>
        <dbReference type="Proteomes" id="UP000036890"/>
    </source>
</evidence>
<dbReference type="PANTHER" id="PTHR30118">
    <property type="entry name" value="HTH-TYPE TRANSCRIPTIONAL REGULATOR LEUO-RELATED"/>
    <property type="match status" value="1"/>
</dbReference>
<protein>
    <submittedName>
        <fullName evidence="6">LysR family transcriptional regulator</fullName>
    </submittedName>
</protein>
<evidence type="ECO:0000313" key="6">
    <source>
        <dbReference type="EMBL" id="KOE97402.1"/>
    </source>
</evidence>
<dbReference type="GO" id="GO:0003677">
    <property type="term" value="F:DNA binding"/>
    <property type="evidence" value="ECO:0007669"/>
    <property type="project" value="UniProtKB-KW"/>
</dbReference>
<dbReference type="InterPro" id="IPR036390">
    <property type="entry name" value="WH_DNA-bd_sf"/>
</dbReference>
<dbReference type="PROSITE" id="PS50931">
    <property type="entry name" value="HTH_LYSR"/>
    <property type="match status" value="1"/>
</dbReference>
<keyword evidence="4" id="KW-0804">Transcription</keyword>
<dbReference type="InterPro" id="IPR000847">
    <property type="entry name" value="LysR_HTH_N"/>
</dbReference>
<comment type="caution">
    <text evidence="6">The sequence shown here is derived from an EMBL/GenBank/DDBJ whole genome shotgun (WGS) entry which is preliminary data.</text>
</comment>